<comment type="caution">
    <text evidence="1">The sequence shown here is derived from an EMBL/GenBank/DDBJ whole genome shotgun (WGS) entry which is preliminary data.</text>
</comment>
<dbReference type="GO" id="GO:0006402">
    <property type="term" value="P:mRNA catabolic process"/>
    <property type="evidence" value="ECO:0007669"/>
    <property type="project" value="InterPro"/>
</dbReference>
<dbReference type="Pfam" id="PF04078">
    <property type="entry name" value="Rcd1"/>
    <property type="match status" value="1"/>
</dbReference>
<accession>A0AAV9M7X7</accession>
<keyword evidence="2" id="KW-1185">Reference proteome</keyword>
<dbReference type="Proteomes" id="UP001311915">
    <property type="component" value="Unassembled WGS sequence"/>
</dbReference>
<protein>
    <submittedName>
        <fullName evidence="1">Uncharacterized protein</fullName>
    </submittedName>
</protein>
<dbReference type="InterPro" id="IPR007216">
    <property type="entry name" value="CNOT9"/>
</dbReference>
<organism evidence="1 2">
    <name type="scientific">Solanum pinnatisectum</name>
    <name type="common">tansyleaf nightshade</name>
    <dbReference type="NCBI Taxonomy" id="50273"/>
    <lineage>
        <taxon>Eukaryota</taxon>
        <taxon>Viridiplantae</taxon>
        <taxon>Streptophyta</taxon>
        <taxon>Embryophyta</taxon>
        <taxon>Tracheophyta</taxon>
        <taxon>Spermatophyta</taxon>
        <taxon>Magnoliopsida</taxon>
        <taxon>eudicotyledons</taxon>
        <taxon>Gunneridae</taxon>
        <taxon>Pentapetalae</taxon>
        <taxon>asterids</taxon>
        <taxon>lamiids</taxon>
        <taxon>Solanales</taxon>
        <taxon>Solanaceae</taxon>
        <taxon>Solanoideae</taxon>
        <taxon>Solaneae</taxon>
        <taxon>Solanum</taxon>
    </lineage>
</organism>
<sequence>MVGALAEQLSPRSLKHIIRCYLHLSDEPRACKALKFCLPDMLRDDTFSSCLRVRNIWPYKWLQQLLLNVNGNQVCSTSWMI</sequence>
<dbReference type="EMBL" id="JAWPEI010000002">
    <property type="protein sequence ID" value="KAK4733972.1"/>
    <property type="molecule type" value="Genomic_DNA"/>
</dbReference>
<dbReference type="InterPro" id="IPR011989">
    <property type="entry name" value="ARM-like"/>
</dbReference>
<proteinExistence type="predicted"/>
<dbReference type="AlphaFoldDB" id="A0AAV9M7X7"/>
<reference evidence="1 2" key="1">
    <citation type="submission" date="2023-10" db="EMBL/GenBank/DDBJ databases">
        <title>Genome-Wide Identification Analysis in wild type Solanum Pinnatisectum Reveals Some Genes Defensing Phytophthora Infestans.</title>
        <authorList>
            <person name="Sun C."/>
        </authorList>
    </citation>
    <scope>NUCLEOTIDE SEQUENCE [LARGE SCALE GENOMIC DNA]</scope>
    <source>
        <strain evidence="1">LQN</strain>
        <tissue evidence="1">Leaf</tissue>
    </source>
</reference>
<dbReference type="Gene3D" id="1.25.10.10">
    <property type="entry name" value="Leucine-rich Repeat Variant"/>
    <property type="match status" value="1"/>
</dbReference>
<dbReference type="GO" id="GO:0030014">
    <property type="term" value="C:CCR4-NOT complex"/>
    <property type="evidence" value="ECO:0007669"/>
    <property type="project" value="InterPro"/>
</dbReference>
<evidence type="ECO:0000313" key="1">
    <source>
        <dbReference type="EMBL" id="KAK4733972.1"/>
    </source>
</evidence>
<evidence type="ECO:0000313" key="2">
    <source>
        <dbReference type="Proteomes" id="UP001311915"/>
    </source>
</evidence>
<dbReference type="PANTHER" id="PTHR12262">
    <property type="entry name" value="CCR4-NOT TRANSCRIPTION COMPLEX SUBUNIT 9"/>
    <property type="match status" value="1"/>
</dbReference>
<gene>
    <name evidence="1" type="ORF">R3W88_008233</name>
</gene>
<name>A0AAV9M7X7_9SOLN</name>